<dbReference type="Gene3D" id="1.10.3720.10">
    <property type="entry name" value="MetI-like"/>
    <property type="match status" value="1"/>
</dbReference>
<reference evidence="9" key="1">
    <citation type="submission" date="2020-10" db="EMBL/GenBank/DDBJ databases">
        <authorList>
            <person name="Gilroy R."/>
        </authorList>
    </citation>
    <scope>NUCLEOTIDE SEQUENCE</scope>
    <source>
        <strain evidence="9">7293</strain>
    </source>
</reference>
<dbReference type="PANTHER" id="PTHR43005:SF1">
    <property type="entry name" value="SPERMIDINE_PUTRESCINE TRANSPORT SYSTEM PERMEASE PROTEIN"/>
    <property type="match status" value="1"/>
</dbReference>
<feature type="transmembrane region" description="Helical" evidence="7">
    <location>
        <begin position="207"/>
        <end position="229"/>
    </location>
</feature>
<comment type="similarity">
    <text evidence="7">Belongs to the binding-protein-dependent transport system permease family.</text>
</comment>
<keyword evidence="2 7" id="KW-0813">Transport</keyword>
<dbReference type="InterPro" id="IPR000515">
    <property type="entry name" value="MetI-like"/>
</dbReference>
<dbReference type="PROSITE" id="PS50928">
    <property type="entry name" value="ABC_TM1"/>
    <property type="match status" value="1"/>
</dbReference>
<dbReference type="Proteomes" id="UP000823615">
    <property type="component" value="Unassembled WGS sequence"/>
</dbReference>
<keyword evidence="3" id="KW-1003">Cell membrane</keyword>
<organism evidence="9 10">
    <name type="scientific">Candidatus Ornithospirochaeta stercoripullorum</name>
    <dbReference type="NCBI Taxonomy" id="2840899"/>
    <lineage>
        <taxon>Bacteria</taxon>
        <taxon>Pseudomonadati</taxon>
        <taxon>Spirochaetota</taxon>
        <taxon>Spirochaetia</taxon>
        <taxon>Spirochaetales</taxon>
        <taxon>Spirochaetaceae</taxon>
        <taxon>Spirochaetaceae incertae sedis</taxon>
        <taxon>Candidatus Ornithospirochaeta</taxon>
    </lineage>
</organism>
<protein>
    <submittedName>
        <fullName evidence="9">Sugar ABC transporter permease</fullName>
    </submittedName>
</protein>
<dbReference type="GO" id="GO:0005886">
    <property type="term" value="C:plasma membrane"/>
    <property type="evidence" value="ECO:0007669"/>
    <property type="project" value="UniProtKB-SubCell"/>
</dbReference>
<comment type="caution">
    <text evidence="9">The sequence shown here is derived from an EMBL/GenBank/DDBJ whole genome shotgun (WGS) entry which is preliminary data.</text>
</comment>
<keyword evidence="4 7" id="KW-0812">Transmembrane</keyword>
<evidence type="ECO:0000256" key="2">
    <source>
        <dbReference type="ARBA" id="ARBA00022448"/>
    </source>
</evidence>
<keyword evidence="6 7" id="KW-0472">Membrane</keyword>
<proteinExistence type="inferred from homology"/>
<dbReference type="InterPro" id="IPR035906">
    <property type="entry name" value="MetI-like_sf"/>
</dbReference>
<accession>A0A9D9E0J9</accession>
<feature type="transmembrane region" description="Helical" evidence="7">
    <location>
        <begin position="74"/>
        <end position="99"/>
    </location>
</feature>
<dbReference type="GO" id="GO:0055085">
    <property type="term" value="P:transmembrane transport"/>
    <property type="evidence" value="ECO:0007669"/>
    <property type="project" value="InterPro"/>
</dbReference>
<dbReference type="PANTHER" id="PTHR43005">
    <property type="entry name" value="BLR7065 PROTEIN"/>
    <property type="match status" value="1"/>
</dbReference>
<comment type="subcellular location">
    <subcellularLocation>
        <location evidence="1 7">Cell membrane</location>
        <topology evidence="1 7">Multi-pass membrane protein</topology>
    </subcellularLocation>
</comment>
<reference evidence="9" key="2">
    <citation type="journal article" date="2021" name="PeerJ">
        <title>Extensive microbial diversity within the chicken gut microbiome revealed by metagenomics and culture.</title>
        <authorList>
            <person name="Gilroy R."/>
            <person name="Ravi A."/>
            <person name="Getino M."/>
            <person name="Pursley I."/>
            <person name="Horton D.L."/>
            <person name="Alikhan N.F."/>
            <person name="Baker D."/>
            <person name="Gharbi K."/>
            <person name="Hall N."/>
            <person name="Watson M."/>
            <person name="Adriaenssens E.M."/>
            <person name="Foster-Nyarko E."/>
            <person name="Jarju S."/>
            <person name="Secka A."/>
            <person name="Antonio M."/>
            <person name="Oren A."/>
            <person name="Chaudhuri R.R."/>
            <person name="La Ragione R."/>
            <person name="Hildebrand F."/>
            <person name="Pallen M.J."/>
        </authorList>
    </citation>
    <scope>NUCLEOTIDE SEQUENCE</scope>
    <source>
        <strain evidence="9">7293</strain>
    </source>
</reference>
<feature type="transmembrane region" description="Helical" evidence="7">
    <location>
        <begin position="267"/>
        <end position="289"/>
    </location>
</feature>
<evidence type="ECO:0000256" key="7">
    <source>
        <dbReference type="RuleBase" id="RU363032"/>
    </source>
</evidence>
<evidence type="ECO:0000313" key="9">
    <source>
        <dbReference type="EMBL" id="MBO8436923.1"/>
    </source>
</evidence>
<evidence type="ECO:0000256" key="4">
    <source>
        <dbReference type="ARBA" id="ARBA00022692"/>
    </source>
</evidence>
<evidence type="ECO:0000313" key="10">
    <source>
        <dbReference type="Proteomes" id="UP000823615"/>
    </source>
</evidence>
<dbReference type="SUPFAM" id="SSF161098">
    <property type="entry name" value="MetI-like"/>
    <property type="match status" value="1"/>
</dbReference>
<evidence type="ECO:0000256" key="1">
    <source>
        <dbReference type="ARBA" id="ARBA00004651"/>
    </source>
</evidence>
<dbReference type="CDD" id="cd06261">
    <property type="entry name" value="TM_PBP2"/>
    <property type="match status" value="1"/>
</dbReference>
<gene>
    <name evidence="9" type="ORF">IAA97_08095</name>
</gene>
<dbReference type="AlphaFoldDB" id="A0A9D9E0J9"/>
<feature type="transmembrane region" description="Helical" evidence="7">
    <location>
        <begin position="15"/>
        <end position="43"/>
    </location>
</feature>
<sequence length="296" mass="32869">MDDKHVKGRLTDGQVGFLLVVPGIAIFVAVILYPFISAIIMSFTDRSLLSPSYDAVGFANYLKVFSDPYFLKTLMTTIIFVVFATIIPFTLGLIWAIVLNQGFRGSEFLRGVTLVNWIIPGTAIGFLWSWIFNGQYGILNGLLTALGIIDENISFLGQTSTALLCVIIARSWQMLPWYMAFLLGGLQSVPMDRIEAARIDGANNLQVFRYIVIPGMKQIFFLVLVLGAIGNLQHFDIPWTMTQGGPARATTTLSLEVYRTAFQNWKLGQAATVGTIWAILLAAFSFIYLKQVKESE</sequence>
<dbReference type="EMBL" id="JADIMT010000093">
    <property type="protein sequence ID" value="MBO8436923.1"/>
    <property type="molecule type" value="Genomic_DNA"/>
</dbReference>
<name>A0A9D9E0J9_9SPIO</name>
<evidence type="ECO:0000256" key="6">
    <source>
        <dbReference type="ARBA" id="ARBA00023136"/>
    </source>
</evidence>
<dbReference type="Pfam" id="PF00528">
    <property type="entry name" value="BPD_transp_1"/>
    <property type="match status" value="1"/>
</dbReference>
<feature type="domain" description="ABC transmembrane type-1" evidence="8">
    <location>
        <begin position="74"/>
        <end position="288"/>
    </location>
</feature>
<evidence type="ECO:0000256" key="3">
    <source>
        <dbReference type="ARBA" id="ARBA00022475"/>
    </source>
</evidence>
<evidence type="ECO:0000256" key="5">
    <source>
        <dbReference type="ARBA" id="ARBA00022989"/>
    </source>
</evidence>
<evidence type="ECO:0000259" key="8">
    <source>
        <dbReference type="PROSITE" id="PS50928"/>
    </source>
</evidence>
<keyword evidence="5 7" id="KW-1133">Transmembrane helix</keyword>
<feature type="transmembrane region" description="Helical" evidence="7">
    <location>
        <begin position="111"/>
        <end position="131"/>
    </location>
</feature>